<evidence type="ECO:0000313" key="2">
    <source>
        <dbReference type="Proteomes" id="UP000035681"/>
    </source>
</evidence>
<proteinExistence type="predicted"/>
<evidence type="ECO:0000256" key="1">
    <source>
        <dbReference type="SAM" id="SignalP"/>
    </source>
</evidence>
<accession>A0A0K0EHV2</accession>
<name>A0A0K0EHV2_STRER</name>
<keyword evidence="1" id="KW-0732">Signal</keyword>
<sequence>MKKIFFLLNIFYFNVSLIETLEPLLGKLPNTHCFVYIQSFDDFVNFKEPSYVIHASCKYCIVYKLDKDLKQSNDDKENTESIIPINEMFNSIAFGCIGEGYDESLILTQSSLIPLNDCYLNDENNDNMFYCTNYVCCCRGFDCHNKLKNKARLNIITNQDQKCFIERKLLNENNVELQNEYNSNAYMNYHCSACGLVFKDNYFETLCIEEINVEISCGEFVNFIGGKLACNNDGTNCCCRDKSLNCNEAFRYYVNNDMESLGKPSISSPYTNSSNIFILNFWWIIIFFNYF</sequence>
<dbReference type="WBParaSite" id="SSTP_0000905700.1">
    <property type="protein sequence ID" value="SSTP_0000905700.1"/>
    <property type="gene ID" value="SSTP_0000905700"/>
</dbReference>
<dbReference type="Proteomes" id="UP000035681">
    <property type="component" value="Unplaced"/>
</dbReference>
<dbReference type="WBParaSite" id="TCONS_00000890.p1">
    <property type="protein sequence ID" value="TCONS_00000890.p1"/>
    <property type="gene ID" value="XLOC_000852"/>
</dbReference>
<protein>
    <submittedName>
        <fullName evidence="4">UPAR/Ly6 domain-containing protein</fullName>
    </submittedName>
</protein>
<dbReference type="AlphaFoldDB" id="A0A0K0EHV2"/>
<reference evidence="3" key="1">
    <citation type="submission" date="2015-08" db="UniProtKB">
        <authorList>
            <consortium name="WormBaseParasite"/>
        </authorList>
    </citation>
    <scope>IDENTIFICATION</scope>
</reference>
<keyword evidence="2" id="KW-1185">Reference proteome</keyword>
<feature type="signal peptide" evidence="1">
    <location>
        <begin position="1"/>
        <end position="20"/>
    </location>
</feature>
<evidence type="ECO:0000313" key="3">
    <source>
        <dbReference type="WBParaSite" id="SSTP_0000905700.1"/>
    </source>
</evidence>
<feature type="chain" id="PRO_5005328332" evidence="1">
    <location>
        <begin position="21"/>
        <end position="291"/>
    </location>
</feature>
<evidence type="ECO:0000313" key="4">
    <source>
        <dbReference type="WBParaSite" id="TCONS_00000890.p1"/>
    </source>
</evidence>
<organism evidence="3">
    <name type="scientific">Strongyloides stercoralis</name>
    <name type="common">Threadworm</name>
    <dbReference type="NCBI Taxonomy" id="6248"/>
    <lineage>
        <taxon>Eukaryota</taxon>
        <taxon>Metazoa</taxon>
        <taxon>Ecdysozoa</taxon>
        <taxon>Nematoda</taxon>
        <taxon>Chromadorea</taxon>
        <taxon>Rhabditida</taxon>
        <taxon>Tylenchina</taxon>
        <taxon>Panagrolaimomorpha</taxon>
        <taxon>Strongyloidoidea</taxon>
        <taxon>Strongyloididae</taxon>
        <taxon>Strongyloides</taxon>
    </lineage>
</organism>